<dbReference type="Proteomes" id="UP001140230">
    <property type="component" value="Unassembled WGS sequence"/>
</dbReference>
<dbReference type="AlphaFoldDB" id="A0A9X4H687"/>
<evidence type="ECO:0000313" key="3">
    <source>
        <dbReference type="Proteomes" id="UP001140230"/>
    </source>
</evidence>
<dbReference type="RefSeq" id="WP_267130673.1">
    <property type="nucleotide sequence ID" value="NZ_CP168178.1"/>
</dbReference>
<keyword evidence="1" id="KW-1133">Transmembrane helix</keyword>
<accession>A0A9X4H687</accession>
<feature type="transmembrane region" description="Helical" evidence="1">
    <location>
        <begin position="20"/>
        <end position="40"/>
    </location>
</feature>
<keyword evidence="1" id="KW-0812">Transmembrane</keyword>
<keyword evidence="1" id="KW-0472">Membrane</keyword>
<dbReference type="EMBL" id="JANWTP010000090">
    <property type="protein sequence ID" value="MDC8639984.1"/>
    <property type="molecule type" value="Genomic_DNA"/>
</dbReference>
<sequence length="41" mass="4612">MVQLNVSASWQSRQGFNRKFAVKLCLPVGLLLTVFTAINIF</sequence>
<protein>
    <submittedName>
        <fullName evidence="2">Uncharacterized protein</fullName>
    </submittedName>
</protein>
<organism evidence="2 3">
    <name type="scientific">Xanthomonas hortorum pv. hederae</name>
    <dbReference type="NCBI Taxonomy" id="453603"/>
    <lineage>
        <taxon>Bacteria</taxon>
        <taxon>Pseudomonadati</taxon>
        <taxon>Pseudomonadota</taxon>
        <taxon>Gammaproteobacteria</taxon>
        <taxon>Lysobacterales</taxon>
        <taxon>Lysobacteraceae</taxon>
        <taxon>Xanthomonas</taxon>
    </lineage>
</organism>
<evidence type="ECO:0000256" key="1">
    <source>
        <dbReference type="SAM" id="Phobius"/>
    </source>
</evidence>
<reference evidence="2" key="1">
    <citation type="journal article" date="2022" name="Phytopathology">
        <title>Whole genome sequencing-based tracing of a 2022 introduction and outbreak of Xanthomonas hortorum pv. pelargonii.</title>
        <authorList>
            <person name="Iruegas Bocardo F."/>
            <person name="Weisberg A.J."/>
            <person name="Riutta E.R."/>
            <person name="Kilday K.B."/>
            <person name="Bonkowski J.C."/>
            <person name="Creswell T.C."/>
            <person name="Daughtrey M."/>
            <person name="Rane K.K."/>
            <person name="Grunwald N.J."/>
            <person name="Chang J.H."/>
            <person name="Putnam M."/>
        </authorList>
    </citation>
    <scope>NUCLEOTIDE SEQUENCE</scope>
    <source>
        <strain evidence="2">22-338</strain>
    </source>
</reference>
<name>A0A9X4H687_9XANT</name>
<comment type="caution">
    <text evidence="2">The sequence shown here is derived from an EMBL/GenBank/DDBJ whole genome shotgun (WGS) entry which is preliminary data.</text>
</comment>
<gene>
    <name evidence="2" type="ORF">NY667_19790</name>
</gene>
<evidence type="ECO:0000313" key="2">
    <source>
        <dbReference type="EMBL" id="MDC8639984.1"/>
    </source>
</evidence>
<proteinExistence type="predicted"/>
<reference evidence="2" key="2">
    <citation type="submission" date="2022-08" db="EMBL/GenBank/DDBJ databases">
        <authorList>
            <person name="Iruegas-Bocardo F."/>
            <person name="Weisberg A.J."/>
            <person name="Riutta E.R."/>
            <person name="Kilday K."/>
            <person name="Bonkowski J.C."/>
            <person name="Creswell T."/>
            <person name="Daughtrey M.L."/>
            <person name="Rane K."/>
            <person name="Grunwald N.J."/>
            <person name="Chang J.H."/>
            <person name="Putnam M.L."/>
        </authorList>
    </citation>
    <scope>NUCLEOTIDE SEQUENCE</scope>
    <source>
        <strain evidence="2">22-338</strain>
    </source>
</reference>